<dbReference type="PRINTS" id="PR00420">
    <property type="entry name" value="RNGMNOXGNASE"/>
</dbReference>
<dbReference type="STRING" id="178901.AmDm5_1828"/>
<dbReference type="GO" id="GO:0018658">
    <property type="term" value="F:salicylate 1-monooxygenase activity"/>
    <property type="evidence" value="ECO:0007669"/>
    <property type="project" value="UniProtKB-EC"/>
</dbReference>
<proteinExistence type="predicted"/>
<dbReference type="GO" id="GO:0071949">
    <property type="term" value="F:FAD binding"/>
    <property type="evidence" value="ECO:0007669"/>
    <property type="project" value="InterPro"/>
</dbReference>
<dbReference type="SUPFAM" id="SSF54373">
    <property type="entry name" value="FAD-linked reductases, C-terminal domain"/>
    <property type="match status" value="1"/>
</dbReference>
<dbReference type="PATRIC" id="fig|178901.10.peg.1771"/>
<dbReference type="EMBL" id="LVHD01000017">
    <property type="protein sequence ID" value="OAG77160.1"/>
    <property type="molecule type" value="Genomic_DNA"/>
</dbReference>
<dbReference type="Gene3D" id="3.50.50.60">
    <property type="entry name" value="FAD/NAD(P)-binding domain"/>
    <property type="match status" value="1"/>
</dbReference>
<keyword evidence="2" id="KW-0503">Monooxygenase</keyword>
<dbReference type="EC" id="1.14.13.1" evidence="4"/>
<reference evidence="4 5" key="1">
    <citation type="submission" date="2016-03" db="EMBL/GenBank/DDBJ databases">
        <title>Draft genome sequence of Acetobacter malorum CECT 7742, a strain isolated from strawberry vinegar.</title>
        <authorList>
            <person name="Sainz F."/>
            <person name="Mas A."/>
            <person name="Torija M.J."/>
        </authorList>
    </citation>
    <scope>NUCLEOTIDE SEQUENCE [LARGE SCALE GENOMIC DNA]</scope>
    <source>
        <strain evidence="4 5">CECT 7742</strain>
    </source>
</reference>
<comment type="caution">
    <text evidence="4">The sequence shown here is derived from an EMBL/GenBank/DDBJ whole genome shotgun (WGS) entry which is preliminary data.</text>
</comment>
<dbReference type="SUPFAM" id="SSF51905">
    <property type="entry name" value="FAD/NAD(P)-binding domain"/>
    <property type="match status" value="1"/>
</dbReference>
<keyword evidence="1 4" id="KW-0560">Oxidoreductase</keyword>
<dbReference type="eggNOG" id="COG0654">
    <property type="taxonomic scope" value="Bacteria"/>
</dbReference>
<evidence type="ECO:0000256" key="1">
    <source>
        <dbReference type="ARBA" id="ARBA00023002"/>
    </source>
</evidence>
<dbReference type="InterPro" id="IPR050493">
    <property type="entry name" value="FAD-dep_Monooxygenase_BioMet"/>
</dbReference>
<dbReference type="InterPro" id="IPR036188">
    <property type="entry name" value="FAD/NAD-bd_sf"/>
</dbReference>
<dbReference type="Proteomes" id="UP000077349">
    <property type="component" value="Unassembled WGS sequence"/>
</dbReference>
<sequence>MAQALRVGVVGAGLGGTAAAGLLQRAGFDVVLYEQASAFARLGAGIQFGPNVMKIMRRLDVEKKIADVSCHPDYWFSRKWDDGAYLSRIPLNAEYDRYGATYITIHRGDVHAIMTDAVAPEAIRFGKKLIDFQETAKNVVLTFEDGTTDTVDVLVGADGLNSRVREKLLGPEEPLFTGWVAHRGILPMDKLAGLDVEPCVKWWSDDRHMMAYQLDGTGKEFYFVTGEPAESWPANVPWVPSTRAAMRESFKGYHPLIQAYIDVADTITKWPLYTRKPLPLWHRGRVVLLGDACHPMKPHMAQGAAMAIEDAAMLTRCMSELGTDNLEHTFEVYRQNRVERATRVQQVSNANTFLRQQEDPYWVYGYDIYSHPLAQ</sequence>
<dbReference type="PANTHER" id="PTHR13789:SF309">
    <property type="entry name" value="PUTATIVE (AFU_ORTHOLOGUE AFUA_6G14510)-RELATED"/>
    <property type="match status" value="1"/>
</dbReference>
<dbReference type="Pfam" id="PF01494">
    <property type="entry name" value="FAD_binding_3"/>
    <property type="match status" value="1"/>
</dbReference>
<evidence type="ECO:0000256" key="2">
    <source>
        <dbReference type="ARBA" id="ARBA00023033"/>
    </source>
</evidence>
<dbReference type="InterPro" id="IPR002938">
    <property type="entry name" value="FAD-bd"/>
</dbReference>
<dbReference type="AlphaFoldDB" id="A0A087PP26"/>
<name>A0A087PP26_9PROT</name>
<evidence type="ECO:0000313" key="4">
    <source>
        <dbReference type="EMBL" id="OAG77160.1"/>
    </source>
</evidence>
<feature type="domain" description="FAD-binding" evidence="3">
    <location>
        <begin position="6"/>
        <end position="346"/>
    </location>
</feature>
<evidence type="ECO:0000313" key="5">
    <source>
        <dbReference type="Proteomes" id="UP000077349"/>
    </source>
</evidence>
<gene>
    <name evidence="4" type="ORF">Amal_01698</name>
</gene>
<dbReference type="PANTHER" id="PTHR13789">
    <property type="entry name" value="MONOOXYGENASE"/>
    <property type="match status" value="1"/>
</dbReference>
<accession>A0A087PP26</accession>
<organism evidence="4 5">
    <name type="scientific">Acetobacter malorum</name>
    <dbReference type="NCBI Taxonomy" id="178901"/>
    <lineage>
        <taxon>Bacteria</taxon>
        <taxon>Pseudomonadati</taxon>
        <taxon>Pseudomonadota</taxon>
        <taxon>Alphaproteobacteria</taxon>
        <taxon>Acetobacterales</taxon>
        <taxon>Acetobacteraceae</taxon>
        <taxon>Acetobacter</taxon>
    </lineage>
</organism>
<protein>
    <submittedName>
        <fullName evidence="4">Salicylate hydroxylase</fullName>
        <ecNumber evidence="4">1.14.13.1</ecNumber>
    </submittedName>
</protein>
<evidence type="ECO:0000259" key="3">
    <source>
        <dbReference type="Pfam" id="PF01494"/>
    </source>
</evidence>